<evidence type="ECO:0000313" key="1">
    <source>
        <dbReference type="EMBL" id="GBP12755.1"/>
    </source>
</evidence>
<evidence type="ECO:0000313" key="2">
    <source>
        <dbReference type="Proteomes" id="UP000299102"/>
    </source>
</evidence>
<keyword evidence="2" id="KW-1185">Reference proteome</keyword>
<gene>
    <name evidence="1" type="ORF">EVAR_6089_1</name>
</gene>
<protein>
    <submittedName>
        <fullName evidence="1">Uncharacterized protein</fullName>
    </submittedName>
</protein>
<sequence>MVGEKRKTDADALSRVDLAVNPNSSAGYALDSDPCFTLDYDPDSAFDSPPRATFISDSATGHSSNFDVIALARNIKSNMRAALLTPIARNYFYSMELIHILWSEHNAKI</sequence>
<dbReference type="AlphaFoldDB" id="A0A4C1TF81"/>
<organism evidence="1 2">
    <name type="scientific">Eumeta variegata</name>
    <name type="common">Bagworm moth</name>
    <name type="synonym">Eumeta japonica</name>
    <dbReference type="NCBI Taxonomy" id="151549"/>
    <lineage>
        <taxon>Eukaryota</taxon>
        <taxon>Metazoa</taxon>
        <taxon>Ecdysozoa</taxon>
        <taxon>Arthropoda</taxon>
        <taxon>Hexapoda</taxon>
        <taxon>Insecta</taxon>
        <taxon>Pterygota</taxon>
        <taxon>Neoptera</taxon>
        <taxon>Endopterygota</taxon>
        <taxon>Lepidoptera</taxon>
        <taxon>Glossata</taxon>
        <taxon>Ditrysia</taxon>
        <taxon>Tineoidea</taxon>
        <taxon>Psychidae</taxon>
        <taxon>Oiketicinae</taxon>
        <taxon>Eumeta</taxon>
    </lineage>
</organism>
<dbReference type="EMBL" id="BGZK01000053">
    <property type="protein sequence ID" value="GBP12755.1"/>
    <property type="molecule type" value="Genomic_DNA"/>
</dbReference>
<dbReference type="Proteomes" id="UP000299102">
    <property type="component" value="Unassembled WGS sequence"/>
</dbReference>
<reference evidence="1 2" key="1">
    <citation type="journal article" date="2019" name="Commun. Biol.">
        <title>The bagworm genome reveals a unique fibroin gene that provides high tensile strength.</title>
        <authorList>
            <person name="Kono N."/>
            <person name="Nakamura H."/>
            <person name="Ohtoshi R."/>
            <person name="Tomita M."/>
            <person name="Numata K."/>
            <person name="Arakawa K."/>
        </authorList>
    </citation>
    <scope>NUCLEOTIDE SEQUENCE [LARGE SCALE GENOMIC DNA]</scope>
</reference>
<accession>A0A4C1TF81</accession>
<name>A0A4C1TF81_EUMVA</name>
<proteinExistence type="predicted"/>
<comment type="caution">
    <text evidence="1">The sequence shown here is derived from an EMBL/GenBank/DDBJ whole genome shotgun (WGS) entry which is preliminary data.</text>
</comment>